<evidence type="ECO:0000313" key="1">
    <source>
        <dbReference type="EMBL" id="KAF9649209.1"/>
    </source>
</evidence>
<reference evidence="1" key="1">
    <citation type="submission" date="2019-10" db="EMBL/GenBank/DDBJ databases">
        <authorList>
            <consortium name="DOE Joint Genome Institute"/>
            <person name="Kuo A."/>
            <person name="Miyauchi S."/>
            <person name="Kiss E."/>
            <person name="Drula E."/>
            <person name="Kohler A."/>
            <person name="Sanchez-Garcia M."/>
            <person name="Andreopoulos B."/>
            <person name="Barry K.W."/>
            <person name="Bonito G."/>
            <person name="Buee M."/>
            <person name="Carver A."/>
            <person name="Chen C."/>
            <person name="Cichocki N."/>
            <person name="Clum A."/>
            <person name="Culley D."/>
            <person name="Crous P.W."/>
            <person name="Fauchery L."/>
            <person name="Girlanda M."/>
            <person name="Hayes R."/>
            <person name="Keri Z."/>
            <person name="Labutti K."/>
            <person name="Lipzen A."/>
            <person name="Lombard V."/>
            <person name="Magnuson J."/>
            <person name="Maillard F."/>
            <person name="Morin E."/>
            <person name="Murat C."/>
            <person name="Nolan M."/>
            <person name="Ohm R."/>
            <person name="Pangilinan J."/>
            <person name="Pereira M."/>
            <person name="Perotto S."/>
            <person name="Peter M."/>
            <person name="Riley R."/>
            <person name="Sitrit Y."/>
            <person name="Stielow B."/>
            <person name="Szollosi G."/>
            <person name="Zifcakova L."/>
            <person name="Stursova M."/>
            <person name="Spatafora J.W."/>
            <person name="Tedersoo L."/>
            <person name="Vaario L.-M."/>
            <person name="Yamada A."/>
            <person name="Yan M."/>
            <person name="Wang P."/>
            <person name="Xu J."/>
            <person name="Bruns T."/>
            <person name="Baldrian P."/>
            <person name="Vilgalys R."/>
            <person name="Henrissat B."/>
            <person name="Grigoriev I.V."/>
            <person name="Hibbett D."/>
            <person name="Nagy L.G."/>
            <person name="Martin F.M."/>
        </authorList>
    </citation>
    <scope>NUCLEOTIDE SEQUENCE</scope>
    <source>
        <strain evidence="1">P2</strain>
    </source>
</reference>
<sequence>MSDPEGGLKELATSSRVDGKTTLIDLPPELILRIASLLEVRDLLAFRRTHRFIHTISQDKLLWGSIFHDLRLPLPRTLRSRHLDSLSYPELENAVLHSCMVEHWWLKERKAVFTLPAMNSSYRLLDFLDDRWVISIPVNGSPVIWDTREIPPKLYQLCESTSHAFRTETSGATVAVDPHQGDIIIGLRKNLRDRSTSQILRVHLADPKADCLQLTAYKTIDHLSHAIIALEPSRNAVITDSISAGIEIGDWIRSRVVGISTPNDYEFAFILGVRLVGDYILSFRSTCIELLSVPPFPDTDGQITYETNPASYRFHLNYPDLAFTGASLSEPQQNPESPEDSRIVYILAHQTTIGFFYFRVTIYNPDYVPSGPRARMDVDLLGVYELRRPRVRHREEVGTRLVLGGRLGPEGKRGLWTERSLSKLKRFVVAASFDQSCSEAVAVESGDDLRELCEIAPRIESTSDVFVVDSWSPDDDIVRCAFSEATGKIVLGTRDNRIILL</sequence>
<keyword evidence="2" id="KW-1185">Reference proteome</keyword>
<comment type="caution">
    <text evidence="1">The sequence shown here is derived from an EMBL/GenBank/DDBJ whole genome shotgun (WGS) entry which is preliminary data.</text>
</comment>
<evidence type="ECO:0000313" key="2">
    <source>
        <dbReference type="Proteomes" id="UP000886501"/>
    </source>
</evidence>
<dbReference type="EMBL" id="MU118001">
    <property type="protein sequence ID" value="KAF9649209.1"/>
    <property type="molecule type" value="Genomic_DNA"/>
</dbReference>
<dbReference type="Proteomes" id="UP000886501">
    <property type="component" value="Unassembled WGS sequence"/>
</dbReference>
<organism evidence="1 2">
    <name type="scientific">Thelephora ganbajun</name>
    <name type="common">Ganba fungus</name>
    <dbReference type="NCBI Taxonomy" id="370292"/>
    <lineage>
        <taxon>Eukaryota</taxon>
        <taxon>Fungi</taxon>
        <taxon>Dikarya</taxon>
        <taxon>Basidiomycota</taxon>
        <taxon>Agaricomycotina</taxon>
        <taxon>Agaricomycetes</taxon>
        <taxon>Thelephorales</taxon>
        <taxon>Thelephoraceae</taxon>
        <taxon>Thelephora</taxon>
    </lineage>
</organism>
<protein>
    <submittedName>
        <fullName evidence="1">Uncharacterized protein</fullName>
    </submittedName>
</protein>
<proteinExistence type="predicted"/>
<gene>
    <name evidence="1" type="ORF">BDM02DRAFT_1948733</name>
</gene>
<accession>A0ACB6ZI67</accession>
<name>A0ACB6ZI67_THEGA</name>
<reference evidence="1" key="2">
    <citation type="journal article" date="2020" name="Nat. Commun.">
        <title>Large-scale genome sequencing of mycorrhizal fungi provides insights into the early evolution of symbiotic traits.</title>
        <authorList>
            <person name="Miyauchi S."/>
            <person name="Kiss E."/>
            <person name="Kuo A."/>
            <person name="Drula E."/>
            <person name="Kohler A."/>
            <person name="Sanchez-Garcia M."/>
            <person name="Morin E."/>
            <person name="Andreopoulos B."/>
            <person name="Barry K.W."/>
            <person name="Bonito G."/>
            <person name="Buee M."/>
            <person name="Carver A."/>
            <person name="Chen C."/>
            <person name="Cichocki N."/>
            <person name="Clum A."/>
            <person name="Culley D."/>
            <person name="Crous P.W."/>
            <person name="Fauchery L."/>
            <person name="Girlanda M."/>
            <person name="Hayes R.D."/>
            <person name="Keri Z."/>
            <person name="LaButti K."/>
            <person name="Lipzen A."/>
            <person name="Lombard V."/>
            <person name="Magnuson J."/>
            <person name="Maillard F."/>
            <person name="Murat C."/>
            <person name="Nolan M."/>
            <person name="Ohm R.A."/>
            <person name="Pangilinan J."/>
            <person name="Pereira M.F."/>
            <person name="Perotto S."/>
            <person name="Peter M."/>
            <person name="Pfister S."/>
            <person name="Riley R."/>
            <person name="Sitrit Y."/>
            <person name="Stielow J.B."/>
            <person name="Szollosi G."/>
            <person name="Zifcakova L."/>
            <person name="Stursova M."/>
            <person name="Spatafora J.W."/>
            <person name="Tedersoo L."/>
            <person name="Vaario L.M."/>
            <person name="Yamada A."/>
            <person name="Yan M."/>
            <person name="Wang P."/>
            <person name="Xu J."/>
            <person name="Bruns T."/>
            <person name="Baldrian P."/>
            <person name="Vilgalys R."/>
            <person name="Dunand C."/>
            <person name="Henrissat B."/>
            <person name="Grigoriev I.V."/>
            <person name="Hibbett D."/>
            <person name="Nagy L.G."/>
            <person name="Martin F.M."/>
        </authorList>
    </citation>
    <scope>NUCLEOTIDE SEQUENCE</scope>
    <source>
        <strain evidence="1">P2</strain>
    </source>
</reference>